<reference evidence="2 3" key="1">
    <citation type="submission" date="2017-05" db="EMBL/GenBank/DDBJ databases">
        <authorList>
            <person name="Song R."/>
            <person name="Chenine A.L."/>
            <person name="Ruprecht R.M."/>
        </authorList>
    </citation>
    <scope>NUCLEOTIDE SEQUENCE [LARGE SCALE GENOMIC DNA]</scope>
    <source>
        <strain evidence="2">SW32</strain>
    </source>
</reference>
<dbReference type="EMBL" id="CP021358">
    <property type="protein sequence ID" value="ART62675.1"/>
    <property type="molecule type" value="Genomic_DNA"/>
</dbReference>
<feature type="compositionally biased region" description="Basic and acidic residues" evidence="1">
    <location>
        <begin position="205"/>
        <end position="218"/>
    </location>
</feature>
<evidence type="ECO:0000256" key="1">
    <source>
        <dbReference type="SAM" id="MobiDB-lite"/>
    </source>
</evidence>
<feature type="compositionally biased region" description="Low complexity" evidence="1">
    <location>
        <begin position="313"/>
        <end position="332"/>
    </location>
</feature>
<feature type="region of interest" description="Disordered" evidence="1">
    <location>
        <begin position="146"/>
        <end position="220"/>
    </location>
</feature>
<feature type="region of interest" description="Disordered" evidence="1">
    <location>
        <begin position="95"/>
        <end position="129"/>
    </location>
</feature>
<dbReference type="OrthoDB" id="6065071at2"/>
<name>A0A240UNH5_9GAMM</name>
<sequence length="356" mass="38629">MSDQDQNQDQQDTRSVDEIEADINKTRSHLDDTLSDFQERFSSDHMMHSAMEYVKSDSARDYFSNLGRSVRDNPMPAALIGVGIGWLIYSSNSDSSRGSVPNHFNDKRQKRARHAAAETAPQTHEYDELYDEPLFDEPLYSEGASIDQHRQGQSSSDSGGLGQRARGALHGAGDRARNMKSGAGERAHNMKSGASDRMQRMRQGSSDRLHNASSKARDTGSWLSDMAHENPVAAGALGLAAGALLGSLLPTSRAEQRAMGDTRDHLVDRASEMGSEQMERASEKAQEEADKRTSDEQHSSADQPSSGRDGQHSSAGHPSSSSDSRGQPSSDSSDSEPRFGSRPSTDHVPGNTRPGS</sequence>
<dbReference type="AlphaFoldDB" id="A0A240UNH5"/>
<keyword evidence="3" id="KW-1185">Reference proteome</keyword>
<feature type="compositionally biased region" description="Basic and acidic residues" evidence="1">
    <location>
        <begin position="255"/>
        <end position="299"/>
    </location>
</feature>
<dbReference type="RefSeq" id="WP_086899903.1">
    <property type="nucleotide sequence ID" value="NZ_CP021358.1"/>
</dbReference>
<organism evidence="2 3">
    <name type="scientific">Kushneria marisflavi</name>
    <dbReference type="NCBI Taxonomy" id="157779"/>
    <lineage>
        <taxon>Bacteria</taxon>
        <taxon>Pseudomonadati</taxon>
        <taxon>Pseudomonadota</taxon>
        <taxon>Gammaproteobacteria</taxon>
        <taxon>Oceanospirillales</taxon>
        <taxon>Halomonadaceae</taxon>
        <taxon>Kushneria</taxon>
    </lineage>
</organism>
<dbReference type="Pfam" id="PF12277">
    <property type="entry name" value="DUF3618"/>
    <property type="match status" value="1"/>
</dbReference>
<proteinExistence type="predicted"/>
<dbReference type="Proteomes" id="UP000194457">
    <property type="component" value="Chromosome"/>
</dbReference>
<feature type="region of interest" description="Disordered" evidence="1">
    <location>
        <begin position="1"/>
        <end position="31"/>
    </location>
</feature>
<accession>A0A240UNH5</accession>
<feature type="region of interest" description="Disordered" evidence="1">
    <location>
        <begin position="255"/>
        <end position="356"/>
    </location>
</feature>
<protein>
    <submittedName>
        <fullName evidence="2">Uncharacterized protein</fullName>
    </submittedName>
</protein>
<feature type="compositionally biased region" description="Basic and acidic residues" evidence="1">
    <location>
        <begin position="172"/>
        <end position="188"/>
    </location>
</feature>
<dbReference type="KEGG" id="kma:B9H00_06100"/>
<gene>
    <name evidence="2" type="ORF">B9H00_06100</name>
</gene>
<evidence type="ECO:0000313" key="3">
    <source>
        <dbReference type="Proteomes" id="UP000194457"/>
    </source>
</evidence>
<dbReference type="InterPro" id="IPR022062">
    <property type="entry name" value="DUF3618"/>
</dbReference>
<evidence type="ECO:0000313" key="2">
    <source>
        <dbReference type="EMBL" id="ART62675.1"/>
    </source>
</evidence>
<feature type="compositionally biased region" description="Low complexity" evidence="1">
    <location>
        <begin position="1"/>
        <end position="10"/>
    </location>
</feature>
<feature type="compositionally biased region" description="Basic and acidic residues" evidence="1">
    <location>
        <begin position="11"/>
        <end position="31"/>
    </location>
</feature>